<gene>
    <name evidence="1" type="ORF">IMF26_01620</name>
</gene>
<reference evidence="1" key="1">
    <citation type="submission" date="2020-10" db="EMBL/GenBank/DDBJ databases">
        <authorList>
            <person name="Kadnikov V."/>
            <person name="Beletsky A.V."/>
            <person name="Mardanov A.V."/>
            <person name="Karnachuk O.V."/>
            <person name="Ravin N.V."/>
        </authorList>
    </citation>
    <scope>NUCLEOTIDE SEQUENCE</scope>
    <source>
        <strain evidence="1">Bu02</strain>
    </source>
</reference>
<accession>A0AAT9LCI6</accession>
<dbReference type="KEGG" id="fcz:IMF26_01620"/>
<dbReference type="AlphaFoldDB" id="A0AAT9LCI6"/>
<organism evidence="1">
    <name type="scientific">Candidatus Fermentithermobacillus carboniphilus</name>
    <dbReference type="NCBI Taxonomy" id="3085328"/>
    <lineage>
        <taxon>Bacteria</taxon>
        <taxon>Bacillati</taxon>
        <taxon>Bacillota</taxon>
        <taxon>Candidatus Fermentithermobacillia</taxon>
        <taxon>Candidatus Fermentithermobacillales</taxon>
        <taxon>Candidatus Fermentithermobacillaceae</taxon>
        <taxon>Candidatus Fermentithermobacillus</taxon>
    </lineage>
</organism>
<sequence>MRIDRLSLSLPGMEVSRLLRSIPLPQGVTLLDSSLSDNSLEITVRSSEYLGLPVRLRVEVLTYSGHRVNLKVTPPLKLTLRQIFAPLFDNTSVTTYATHSLVAIDLVSMSQGKISSVNIERITVTRQAISVDVTGLDLDMTWQKLIGK</sequence>
<evidence type="ECO:0000313" key="1">
    <source>
        <dbReference type="EMBL" id="QUL98806.1"/>
    </source>
</evidence>
<dbReference type="EMBL" id="CP062796">
    <property type="protein sequence ID" value="QUL98806.1"/>
    <property type="molecule type" value="Genomic_DNA"/>
</dbReference>
<proteinExistence type="predicted"/>
<name>A0AAT9LCI6_9FIRM</name>
<protein>
    <recommendedName>
        <fullName evidence="2">DUF2993 domain-containing protein</fullName>
    </recommendedName>
</protein>
<evidence type="ECO:0008006" key="2">
    <source>
        <dbReference type="Google" id="ProtNLM"/>
    </source>
</evidence>
<reference evidence="1" key="2">
    <citation type="journal article" date="2023" name="Biology">
        <title>Prokaryotic Life Associated with Coal-Fire Gas Vents Revealed by Metagenomics.</title>
        <authorList>
            <person name="Kadnikov V.V."/>
            <person name="Mardanov A.V."/>
            <person name="Beletsky A.V."/>
            <person name="Karnachuk O.V."/>
            <person name="Ravin N.V."/>
        </authorList>
    </citation>
    <scope>NUCLEOTIDE SEQUENCE</scope>
    <source>
        <strain evidence="1">Bu02</strain>
    </source>
</reference>